<feature type="compositionally biased region" description="Polar residues" evidence="1">
    <location>
        <begin position="92"/>
        <end position="118"/>
    </location>
</feature>
<name>G9N0H9_HYPVG</name>
<dbReference type="HOGENOM" id="CLU_411056_0_0_1"/>
<dbReference type="InParanoid" id="G9N0H9"/>
<comment type="caution">
    <text evidence="2">The sequence shown here is derived from an EMBL/GenBank/DDBJ whole genome shotgun (WGS) entry which is preliminary data.</text>
</comment>
<protein>
    <submittedName>
        <fullName evidence="2">Uncharacterized protein</fullName>
    </submittedName>
</protein>
<dbReference type="AlphaFoldDB" id="G9N0H9"/>
<feature type="compositionally biased region" description="Acidic residues" evidence="1">
    <location>
        <begin position="175"/>
        <end position="190"/>
    </location>
</feature>
<dbReference type="GeneID" id="25791873"/>
<feature type="compositionally biased region" description="Polar residues" evidence="1">
    <location>
        <begin position="133"/>
        <end position="152"/>
    </location>
</feature>
<gene>
    <name evidence="2" type="ORF">TRIVIDRAFT_224530</name>
</gene>
<dbReference type="Proteomes" id="UP000007115">
    <property type="component" value="Unassembled WGS sequence"/>
</dbReference>
<feature type="region of interest" description="Disordered" evidence="1">
    <location>
        <begin position="221"/>
        <end position="259"/>
    </location>
</feature>
<dbReference type="STRING" id="413071.G9N0H9"/>
<dbReference type="VEuPathDB" id="FungiDB:TRIVIDRAFT_224530"/>
<sequence length="668" mass="73908">MTTKIYPALTEIANVVQETVYSLGSYPENDSISFINSMREIIYKGIYTRYGKKLPKELRWPEKLPPIEALEQPISTKNPSTVEPLAQDNTSIANTAEDNVSTTADNTAEDNTSTTANTAEDDVSTIADRAEDNASTTADNTAEDNTSTTANTAEDDVSMIADRAEDNASTTANTAEDDVSTTADTAEDDVSTIADTAEDNISITADIVKNNTLTANTAKDNASTTADNTAEDNASTTADNTAEDNTSTTADNTAQDDEAATQEAMVRELMDQAADFKLWTENPSSFWNLSIEPLTLQEPTLIGRQRTFCLKVTEESPEATILSYISALDSIVMYDIFKQICPSANYISPYYIQEFLQHLGIPIQEGTEEKFHRVLFGGRRRMEFCRVLSEGKEKLDVNFERFKYGSQMLTLNRRMWWQKGTHYQKQYQKTLDGLKMPKILEAMETTGANLATQILLQFRQECIQNAPTLSDKNDINSTVASKRSCTEAGLDGSVASKRFCAVSDLAALIAAATTHQYANTVEAADDSNQHIMQLNNALSLNPETNNTVPTETYCTPNMAPQTQNLVDTQDGNLGDINIFSNAVLPENEADLNFCNWGFPPYLNSSNWELPQQELPPEDEADLNFCNWGFPPYLNSKNWELPQQELPPEDEADLNFCSWGFPPDLDSSN</sequence>
<keyword evidence="3" id="KW-1185">Reference proteome</keyword>
<dbReference type="RefSeq" id="XP_013954058.1">
    <property type="nucleotide sequence ID" value="XM_014098583.1"/>
</dbReference>
<evidence type="ECO:0000313" key="2">
    <source>
        <dbReference type="EMBL" id="EHK19861.1"/>
    </source>
</evidence>
<evidence type="ECO:0000256" key="1">
    <source>
        <dbReference type="SAM" id="MobiDB-lite"/>
    </source>
</evidence>
<evidence type="ECO:0000313" key="3">
    <source>
        <dbReference type="Proteomes" id="UP000007115"/>
    </source>
</evidence>
<organism evidence="2 3">
    <name type="scientific">Hypocrea virens (strain Gv29-8 / FGSC 10586)</name>
    <name type="common">Gliocladium virens</name>
    <name type="synonym">Trichoderma virens</name>
    <dbReference type="NCBI Taxonomy" id="413071"/>
    <lineage>
        <taxon>Eukaryota</taxon>
        <taxon>Fungi</taxon>
        <taxon>Dikarya</taxon>
        <taxon>Ascomycota</taxon>
        <taxon>Pezizomycotina</taxon>
        <taxon>Sordariomycetes</taxon>
        <taxon>Hypocreomycetidae</taxon>
        <taxon>Hypocreales</taxon>
        <taxon>Hypocreaceae</taxon>
        <taxon>Trichoderma</taxon>
    </lineage>
</organism>
<dbReference type="EMBL" id="ABDF02000082">
    <property type="protein sequence ID" value="EHK19861.1"/>
    <property type="molecule type" value="Genomic_DNA"/>
</dbReference>
<feature type="compositionally biased region" description="Polar residues" evidence="1">
    <location>
        <begin position="221"/>
        <end position="253"/>
    </location>
</feature>
<dbReference type="OrthoDB" id="10654550at2759"/>
<proteinExistence type="predicted"/>
<accession>G9N0H9</accession>
<feature type="region of interest" description="Disordered" evidence="1">
    <location>
        <begin position="92"/>
        <end position="193"/>
    </location>
</feature>
<reference evidence="2 3" key="1">
    <citation type="journal article" date="2011" name="Genome Biol.">
        <title>Comparative genome sequence analysis underscores mycoparasitism as the ancestral life style of Trichoderma.</title>
        <authorList>
            <person name="Kubicek C.P."/>
            <person name="Herrera-Estrella A."/>
            <person name="Seidl-Seiboth V."/>
            <person name="Martinez D.A."/>
            <person name="Druzhinina I.S."/>
            <person name="Thon M."/>
            <person name="Zeilinger S."/>
            <person name="Casas-Flores S."/>
            <person name="Horwitz B.A."/>
            <person name="Mukherjee P.K."/>
            <person name="Mukherjee M."/>
            <person name="Kredics L."/>
            <person name="Alcaraz L.D."/>
            <person name="Aerts A."/>
            <person name="Antal Z."/>
            <person name="Atanasova L."/>
            <person name="Cervantes-Badillo M.G."/>
            <person name="Challacombe J."/>
            <person name="Chertkov O."/>
            <person name="McCluskey K."/>
            <person name="Coulpier F."/>
            <person name="Deshpande N."/>
            <person name="von Doehren H."/>
            <person name="Ebbole D.J."/>
            <person name="Esquivel-Naranjo E.U."/>
            <person name="Fekete E."/>
            <person name="Flipphi M."/>
            <person name="Glaser F."/>
            <person name="Gomez-Rodriguez E.Y."/>
            <person name="Gruber S."/>
            <person name="Han C."/>
            <person name="Henrissat B."/>
            <person name="Hermosa R."/>
            <person name="Hernandez-Onate M."/>
            <person name="Karaffa L."/>
            <person name="Kosti I."/>
            <person name="Le Crom S."/>
            <person name="Lindquist E."/>
            <person name="Lucas S."/>
            <person name="Luebeck M."/>
            <person name="Luebeck P.S."/>
            <person name="Margeot A."/>
            <person name="Metz B."/>
            <person name="Misra M."/>
            <person name="Nevalainen H."/>
            <person name="Omann M."/>
            <person name="Packer N."/>
            <person name="Perrone G."/>
            <person name="Uresti-Rivera E.E."/>
            <person name="Salamov A."/>
            <person name="Schmoll M."/>
            <person name="Seiboth B."/>
            <person name="Shapiro H."/>
            <person name="Sukno S."/>
            <person name="Tamayo-Ramos J.A."/>
            <person name="Tisch D."/>
            <person name="Wiest A."/>
            <person name="Wilkinson H.H."/>
            <person name="Zhang M."/>
            <person name="Coutinho P.M."/>
            <person name="Kenerley C.M."/>
            <person name="Monte E."/>
            <person name="Baker S.E."/>
            <person name="Grigoriev I.V."/>
        </authorList>
    </citation>
    <scope>NUCLEOTIDE SEQUENCE [LARGE SCALE GENOMIC DNA]</scope>
    <source>
        <strain evidence="3">Gv29-8 / FGSC 10586</strain>
    </source>
</reference>